<name>A0A3N4JGH0_9PEZI</name>
<organism evidence="3 4">
    <name type="scientific">Choiromyces venosus 120613-1</name>
    <dbReference type="NCBI Taxonomy" id="1336337"/>
    <lineage>
        <taxon>Eukaryota</taxon>
        <taxon>Fungi</taxon>
        <taxon>Dikarya</taxon>
        <taxon>Ascomycota</taxon>
        <taxon>Pezizomycotina</taxon>
        <taxon>Pezizomycetes</taxon>
        <taxon>Pezizales</taxon>
        <taxon>Tuberaceae</taxon>
        <taxon>Choiromyces</taxon>
    </lineage>
</organism>
<sequence>MNNHFREDGSTWHVLQYSQTTGLVTAKYTNQGYSDSSTWARGQAWTIYGFVSAYRWTKKPEFLATAIKAEDLFLPKLPADGVPYWYVEVGCRS</sequence>
<dbReference type="Gene3D" id="1.50.10.10">
    <property type="match status" value="1"/>
</dbReference>
<accession>A0A3N4JGH0</accession>
<dbReference type="SUPFAM" id="SSF48208">
    <property type="entry name" value="Six-hairpin glycosidases"/>
    <property type="match status" value="1"/>
</dbReference>
<protein>
    <submittedName>
        <fullName evidence="3">Six-hairpin glycosidase</fullName>
    </submittedName>
</protein>
<dbReference type="InterPro" id="IPR012341">
    <property type="entry name" value="6hp_glycosidase-like_sf"/>
</dbReference>
<evidence type="ECO:0000256" key="1">
    <source>
        <dbReference type="ARBA" id="ARBA00022801"/>
    </source>
</evidence>
<reference evidence="3 4" key="1">
    <citation type="journal article" date="2018" name="Nat. Ecol. Evol.">
        <title>Pezizomycetes genomes reveal the molecular basis of ectomycorrhizal truffle lifestyle.</title>
        <authorList>
            <person name="Murat C."/>
            <person name="Payen T."/>
            <person name="Noel B."/>
            <person name="Kuo A."/>
            <person name="Morin E."/>
            <person name="Chen J."/>
            <person name="Kohler A."/>
            <person name="Krizsan K."/>
            <person name="Balestrini R."/>
            <person name="Da Silva C."/>
            <person name="Montanini B."/>
            <person name="Hainaut M."/>
            <person name="Levati E."/>
            <person name="Barry K.W."/>
            <person name="Belfiori B."/>
            <person name="Cichocki N."/>
            <person name="Clum A."/>
            <person name="Dockter R.B."/>
            <person name="Fauchery L."/>
            <person name="Guy J."/>
            <person name="Iotti M."/>
            <person name="Le Tacon F."/>
            <person name="Lindquist E.A."/>
            <person name="Lipzen A."/>
            <person name="Malagnac F."/>
            <person name="Mello A."/>
            <person name="Molinier V."/>
            <person name="Miyauchi S."/>
            <person name="Poulain J."/>
            <person name="Riccioni C."/>
            <person name="Rubini A."/>
            <person name="Sitrit Y."/>
            <person name="Splivallo R."/>
            <person name="Traeger S."/>
            <person name="Wang M."/>
            <person name="Zifcakova L."/>
            <person name="Wipf D."/>
            <person name="Zambonelli A."/>
            <person name="Paolocci F."/>
            <person name="Nowrousian M."/>
            <person name="Ottonello S."/>
            <person name="Baldrian P."/>
            <person name="Spatafora J.W."/>
            <person name="Henrissat B."/>
            <person name="Nagy L.G."/>
            <person name="Aury J.M."/>
            <person name="Wincker P."/>
            <person name="Grigoriev I.V."/>
            <person name="Bonfante P."/>
            <person name="Martin F.M."/>
        </authorList>
    </citation>
    <scope>NUCLEOTIDE SEQUENCE [LARGE SCALE GENOMIC DNA]</scope>
    <source>
        <strain evidence="3 4">120613-1</strain>
    </source>
</reference>
<dbReference type="EMBL" id="ML120425">
    <property type="protein sequence ID" value="RPA95500.1"/>
    <property type="molecule type" value="Genomic_DNA"/>
</dbReference>
<dbReference type="AlphaFoldDB" id="A0A3N4JGH0"/>
<evidence type="ECO:0000256" key="2">
    <source>
        <dbReference type="ARBA" id="ARBA00038358"/>
    </source>
</evidence>
<dbReference type="InterPro" id="IPR008928">
    <property type="entry name" value="6-hairpin_glycosidase_sf"/>
</dbReference>
<dbReference type="GO" id="GO:0000272">
    <property type="term" value="P:polysaccharide catabolic process"/>
    <property type="evidence" value="ECO:0007669"/>
    <property type="project" value="TreeGrafter"/>
</dbReference>
<dbReference type="STRING" id="1336337.A0A3N4JGH0"/>
<keyword evidence="1" id="KW-0378">Hydrolase</keyword>
<evidence type="ECO:0000313" key="4">
    <source>
        <dbReference type="Proteomes" id="UP000276215"/>
    </source>
</evidence>
<dbReference type="Proteomes" id="UP000276215">
    <property type="component" value="Unassembled WGS sequence"/>
</dbReference>
<gene>
    <name evidence="3" type="ORF">L873DRAFT_1812834</name>
</gene>
<proteinExistence type="inferred from homology"/>
<keyword evidence="3" id="KW-0326">Glycosidase</keyword>
<dbReference type="PANTHER" id="PTHR36845:SF1">
    <property type="entry name" value="HYDROLASE, PUTATIVE (AFU_ORTHOLOGUE AFUA_7G05090)-RELATED"/>
    <property type="match status" value="1"/>
</dbReference>
<evidence type="ECO:0000313" key="3">
    <source>
        <dbReference type="EMBL" id="RPA95500.1"/>
    </source>
</evidence>
<dbReference type="PANTHER" id="PTHR36845">
    <property type="entry name" value="HYDROLASE, PUTATIVE (AFU_ORTHOLOGUE AFUA_7G05090)-RELATED"/>
    <property type="match status" value="1"/>
</dbReference>
<dbReference type="OrthoDB" id="2317065at2759"/>
<dbReference type="GO" id="GO:0052757">
    <property type="term" value="F:chondroitin hydrolase activity"/>
    <property type="evidence" value="ECO:0007669"/>
    <property type="project" value="TreeGrafter"/>
</dbReference>
<keyword evidence="4" id="KW-1185">Reference proteome</keyword>
<comment type="similarity">
    <text evidence="2">Belongs to the glycosyl hydrolase 88 family.</text>
</comment>
<dbReference type="InterPro" id="IPR052369">
    <property type="entry name" value="UG_Glycosaminoglycan_Hydrolase"/>
</dbReference>